<comment type="caution">
    <text evidence="1">The sequence shown here is derived from an EMBL/GenBank/DDBJ whole genome shotgun (WGS) entry which is preliminary data.</text>
</comment>
<evidence type="ECO:0000313" key="1">
    <source>
        <dbReference type="EMBL" id="EAN30670.1"/>
    </source>
</evidence>
<dbReference type="KEGG" id="tpv:TP03_0829"/>
<keyword evidence="2" id="KW-1185">Reference proteome</keyword>
<name>Q4MYL2_THEPA</name>
<protein>
    <submittedName>
        <fullName evidence="1">Uncharacterized protein</fullName>
    </submittedName>
</protein>
<dbReference type="VEuPathDB" id="PiroplasmaDB:TpMuguga_03g00829"/>
<dbReference type="RefSeq" id="XP_762953.1">
    <property type="nucleotide sequence ID" value="XM_757860.1"/>
</dbReference>
<dbReference type="AlphaFoldDB" id="Q4MYL2"/>
<dbReference type="GeneID" id="3499762"/>
<dbReference type="OMA" id="WRYFEED"/>
<dbReference type="Proteomes" id="UP000001949">
    <property type="component" value="Unassembled WGS sequence"/>
</dbReference>
<organism evidence="1 2">
    <name type="scientific">Theileria parva</name>
    <name type="common">East coast fever infection agent</name>
    <dbReference type="NCBI Taxonomy" id="5875"/>
    <lineage>
        <taxon>Eukaryota</taxon>
        <taxon>Sar</taxon>
        <taxon>Alveolata</taxon>
        <taxon>Apicomplexa</taxon>
        <taxon>Aconoidasida</taxon>
        <taxon>Piroplasmida</taxon>
        <taxon>Theileriidae</taxon>
        <taxon>Theileria</taxon>
    </lineage>
</organism>
<accession>Q4MYL2</accession>
<reference evidence="1 2" key="1">
    <citation type="journal article" date="2005" name="Science">
        <title>Genome sequence of Theileria parva, a bovine pathogen that transforms lymphocytes.</title>
        <authorList>
            <person name="Gardner M.J."/>
            <person name="Bishop R."/>
            <person name="Shah T."/>
            <person name="de Villiers E.P."/>
            <person name="Carlton J.M."/>
            <person name="Hall N."/>
            <person name="Ren Q."/>
            <person name="Paulsen I.T."/>
            <person name="Pain A."/>
            <person name="Berriman M."/>
            <person name="Wilson R.J.M."/>
            <person name="Sato S."/>
            <person name="Ralph S.A."/>
            <person name="Mann D.J."/>
            <person name="Xiong Z."/>
            <person name="Shallom S.J."/>
            <person name="Weidman J."/>
            <person name="Jiang L."/>
            <person name="Lynn J."/>
            <person name="Weaver B."/>
            <person name="Shoaibi A."/>
            <person name="Domingo A.R."/>
            <person name="Wasawo D."/>
            <person name="Crabtree J."/>
            <person name="Wortman J.R."/>
            <person name="Haas B."/>
            <person name="Angiuoli S.V."/>
            <person name="Creasy T.H."/>
            <person name="Lu C."/>
            <person name="Suh B."/>
            <person name="Silva J.C."/>
            <person name="Utterback T.R."/>
            <person name="Feldblyum T.V."/>
            <person name="Pertea M."/>
            <person name="Allen J."/>
            <person name="Nierman W.C."/>
            <person name="Taracha E.L.N."/>
            <person name="Salzberg S.L."/>
            <person name="White O.R."/>
            <person name="Fitzhugh H.A."/>
            <person name="Morzaria S."/>
            <person name="Venter J.C."/>
            <person name="Fraser C.M."/>
            <person name="Nene V."/>
        </authorList>
    </citation>
    <scope>NUCLEOTIDE SEQUENCE [LARGE SCALE GENOMIC DNA]</scope>
    <source>
        <strain evidence="1 2">Muguga</strain>
    </source>
</reference>
<proteinExistence type="predicted"/>
<evidence type="ECO:0000313" key="2">
    <source>
        <dbReference type="Proteomes" id="UP000001949"/>
    </source>
</evidence>
<sequence>MSSAELVPLEHFQEYRVELKGLKPVVLGWRSSGEWADITHLRINFSNLNFLGEDSQEFLDSDHRLKVQGVILRIMFFIECFELKYDGSLIWRYFEEDDFGFPVGLLINYENNSLSLLYKNERVKPLNIRAFNFAAGRKVRKLTRVMDLCANPKTTDSLNSEFKTDEEKLKEPEEIDGKKDKIPMWSSEEDDSKATSVVHDKKNNIVTIKFDDKVIICKKELGEWTRTTIRIPRELLILDKSNERISTSKYDLSAEGDNFLIDFRNKLTLGSIKHNKKTLWKRLSGRPQPLSLMYKRNKRIVFRFEDVLIACYLDNGRWTRRRFKLPPLRLCDMSFFSTVSEIEPCDYNVLLEPFNGFTYNLKPGTDFSLIAYGSSVIWKLRQDEMIPTAVTCYPEDGIIYVYYEKQFFVHIKDSSDNWSEYV</sequence>
<gene>
    <name evidence="1" type="ordered locus">TP03_0829</name>
</gene>
<dbReference type="EMBL" id="AAGK01000006">
    <property type="protein sequence ID" value="EAN30670.1"/>
    <property type="molecule type" value="Genomic_DNA"/>
</dbReference>
<dbReference type="eggNOG" id="ENOG502TN21">
    <property type="taxonomic scope" value="Eukaryota"/>
</dbReference>
<dbReference type="InParanoid" id="Q4MYL2"/>